<reference evidence="1 2" key="1">
    <citation type="journal article" date="2014" name="Arch. Virol.">
        <title>Complete genome sequence of Tunisvirus, a new member of the proposed family Marseilleviridae.</title>
        <authorList>
            <person name="Aherfi S."/>
            <person name="Boughalmi M."/>
            <person name="Pagnier I."/>
            <person name="Fournous G."/>
            <person name="La Scola B."/>
            <person name="Raoult D."/>
            <person name="Colson P."/>
        </authorList>
    </citation>
    <scope>NUCLEOTIDE SEQUENCE [LARGE SCALE GENOMIC DNA]</scope>
    <source>
        <strain evidence="1 2">U484</strain>
    </source>
</reference>
<proteinExistence type="predicted"/>
<accession>V9SGI8</accession>
<evidence type="ECO:0000313" key="2">
    <source>
        <dbReference type="Proteomes" id="UP000232615"/>
    </source>
</evidence>
<keyword evidence="2" id="KW-1185">Reference proteome</keyword>
<gene>
    <name evidence="1" type="ORF">TNS_ORF286</name>
</gene>
<evidence type="ECO:0000313" key="1">
    <source>
        <dbReference type="EMBL" id="AHC55004.1"/>
    </source>
</evidence>
<keyword evidence="1" id="KW-0808">Transferase</keyword>
<organism evidence="1 2">
    <name type="scientific">Tunisvirus fontaine2</name>
    <dbReference type="NCBI Taxonomy" id="1421067"/>
    <lineage>
        <taxon>Viruses</taxon>
        <taxon>Varidnaviria</taxon>
        <taxon>Bamfordvirae</taxon>
        <taxon>Nucleocytoviricota</taxon>
        <taxon>Megaviricetes</taxon>
        <taxon>Pimascovirales</taxon>
        <taxon>Pimascovirales incertae sedis</taxon>
        <taxon>Marseilleviridae</taxon>
        <taxon>Losannavirus</taxon>
        <taxon>Losannavirus tunisense</taxon>
    </lineage>
</organism>
<dbReference type="GO" id="GO:0004674">
    <property type="term" value="F:protein serine/threonine kinase activity"/>
    <property type="evidence" value="ECO:0007669"/>
    <property type="project" value="UniProtKB-KW"/>
</dbReference>
<dbReference type="Gene3D" id="1.10.510.10">
    <property type="entry name" value="Transferase(Phosphotransferase) domain 1"/>
    <property type="match status" value="1"/>
</dbReference>
<keyword evidence="1" id="KW-0418">Kinase</keyword>
<dbReference type="EMBL" id="KF483846">
    <property type="protein sequence ID" value="AHC55004.1"/>
    <property type="molecule type" value="Genomic_DNA"/>
</dbReference>
<name>V9SGI8_9VIRU</name>
<dbReference type="InterPro" id="IPR011009">
    <property type="entry name" value="Kinase-like_dom_sf"/>
</dbReference>
<keyword evidence="1" id="KW-0723">Serine/threonine-protein kinase</keyword>
<dbReference type="Proteomes" id="UP000232615">
    <property type="component" value="Segment"/>
</dbReference>
<dbReference type="SUPFAM" id="SSF56112">
    <property type="entry name" value="Protein kinase-like (PK-like)"/>
    <property type="match status" value="1"/>
</dbReference>
<sequence>MKSIIKVEAEGKVHIFRGRDDVDVQCKVDAWVDSKVQLLHPKEGKREHIKISRTYGEEELPLEVEFYERLEGTELTPKLWRYGTFFSFRAIYEETGLDFYQKFYYIALEKYGMSLEEVYGSSSICMRSSTKMLRDEELFDRVFPPEKFPEEVRSSIRELAKCLEEEGVDHLDFHAGNILTDNHGILKAIDFECAAMVDKRRK</sequence>
<protein>
    <submittedName>
        <fullName evidence="1">Putative serine/threonine protein kinase</fullName>
    </submittedName>
</protein>